<keyword evidence="11" id="KW-1185">Reference proteome</keyword>
<dbReference type="InterPro" id="IPR007696">
    <property type="entry name" value="DNA_mismatch_repair_MutS_core"/>
</dbReference>
<evidence type="ECO:0000256" key="4">
    <source>
        <dbReference type="ARBA" id="ARBA00022840"/>
    </source>
</evidence>
<dbReference type="Pfam" id="PF01713">
    <property type="entry name" value="Smr"/>
    <property type="match status" value="1"/>
</dbReference>
<proteinExistence type="inferred from homology"/>
<dbReference type="PANTHER" id="PTHR48466">
    <property type="entry name" value="OS10G0509000 PROTEIN-RELATED"/>
    <property type="match status" value="1"/>
</dbReference>
<dbReference type="SUPFAM" id="SSF160443">
    <property type="entry name" value="SMR domain-like"/>
    <property type="match status" value="1"/>
</dbReference>
<keyword evidence="6 7" id="KW-0238">DNA-binding</keyword>
<evidence type="ECO:0000256" key="5">
    <source>
        <dbReference type="ARBA" id="ARBA00022884"/>
    </source>
</evidence>
<sequence>MNPITLKKLEFDRVAGYTAQFCLSAMGRDALMARVPEVRRELLLGELERVLELRNLLQEELALPFSYLPDTRPLLKKLEVLESFLEPDELQDIYHLLYSSVQLRKFMFNCREVYPLLNEFTIQLWLEKSLQAAIRRVIDEQGRVRDTASDGLQMIRRELGESRELLRRKMDRLLRRCQAEGWLMDDTVAIKNGRLTLGLRVEYKYRIAGYIQDYSGTGQTVFIEPAETLEISNRIQDLEISERREIERILKELSGEIRLELENLRHNEGLISEFDALYARARFAVETDSLLPGIAAGHALRIVKGFHPWLLISHRHKEVFPLDLDLGADERVLVISGPNAGGKSVAMKTAGLLCCMLVHGYLLPCSESSVFPLFSDIFIEIGDDQSIENDLSTFSSHLGAIRTIIEAAGSSDLVLIDELCAGTDVEEGGAIARAVIEELIERGAKTIVTTHLGELKAYAHEREGVVNGAMEFNRSGLVPTFRFIKGLPGNSFAFAMMQRMAFPRAMIDRAEGFMKGERIGLDRLLDDLNHVLEENRLLKLHLQGETALLEERALAVQQAEAGLDEKRRELKLGASRELQKEVEHARKEIREILHEVKNAPADEKAVQQARKKLEQKKLEAVKSESALLAEAEIPLDHTIRAGDLVRILDTNTSGEVESVQGGSVVVQCGNFRLTTSLKNLEKTSKTQSRKQLRTPAAAAKKGAWSTLTGDIESTRLDLRGLTGDEAIMKIDRFLDAMRLNRIHSATIVHGKGTGSLRLKTAEFLQKHRNIKSFRLGEWGEGGAGVTIVELE</sequence>
<dbReference type="PIRSF" id="PIRSF005814">
    <property type="entry name" value="MutS_YshD"/>
    <property type="match status" value="1"/>
</dbReference>
<comment type="similarity">
    <text evidence="7">Belongs to the DNA mismatch repair MutS family. MutS2 subfamily.</text>
</comment>
<dbReference type="GO" id="GO:0004519">
    <property type="term" value="F:endonuclease activity"/>
    <property type="evidence" value="ECO:0007669"/>
    <property type="project" value="UniProtKB-UniRule"/>
</dbReference>
<dbReference type="GO" id="GO:0005524">
    <property type="term" value="F:ATP binding"/>
    <property type="evidence" value="ECO:0007669"/>
    <property type="project" value="UniProtKB-UniRule"/>
</dbReference>
<dbReference type="GO" id="GO:0019843">
    <property type="term" value="F:rRNA binding"/>
    <property type="evidence" value="ECO:0007669"/>
    <property type="project" value="UniProtKB-UniRule"/>
</dbReference>
<dbReference type="InterPro" id="IPR027417">
    <property type="entry name" value="P-loop_NTPase"/>
</dbReference>
<dbReference type="Pfam" id="PF20297">
    <property type="entry name" value="MSSS"/>
    <property type="match status" value="1"/>
</dbReference>
<dbReference type="PROSITE" id="PS50828">
    <property type="entry name" value="SMR"/>
    <property type="match status" value="1"/>
</dbReference>
<dbReference type="GO" id="GO:0043023">
    <property type="term" value="F:ribosomal large subunit binding"/>
    <property type="evidence" value="ECO:0007669"/>
    <property type="project" value="UniProtKB-UniRule"/>
</dbReference>
<feature type="domain" description="Smr" evidence="9">
    <location>
        <begin position="716"/>
        <end position="791"/>
    </location>
</feature>
<dbReference type="SUPFAM" id="SSF48334">
    <property type="entry name" value="DNA repair protein MutS, domain III"/>
    <property type="match status" value="1"/>
</dbReference>
<keyword evidence="4 7" id="KW-0067">ATP-binding</keyword>
<dbReference type="HAMAP" id="MF_00092">
    <property type="entry name" value="MutS2"/>
    <property type="match status" value="1"/>
</dbReference>
<dbReference type="InterPro" id="IPR036063">
    <property type="entry name" value="Smr_dom_sf"/>
</dbReference>
<comment type="function">
    <text evidence="7">Acts as a ribosome collision sensor, splitting the ribosome into its 2 subunits. Detects stalled/collided 70S ribosomes which it binds and splits by an ATP-hydrolysis driven conformational change. Acts upstream of the ribosome quality control system (RQC), a ribosome-associated complex that mediates the extraction of incompletely synthesized nascent chains from stalled ribosomes and their subsequent degradation. Probably generates substrates for RQC.</text>
</comment>
<dbReference type="NCBIfam" id="TIGR01069">
    <property type="entry name" value="mutS2"/>
    <property type="match status" value="1"/>
</dbReference>
<evidence type="ECO:0000256" key="1">
    <source>
        <dbReference type="ARBA" id="ARBA00022730"/>
    </source>
</evidence>
<evidence type="ECO:0000256" key="7">
    <source>
        <dbReference type="HAMAP-Rule" id="MF_00092"/>
    </source>
</evidence>
<dbReference type="EMBL" id="AASE01000001">
    <property type="protein sequence ID" value="EAT59987.1"/>
    <property type="molecule type" value="Genomic_DNA"/>
</dbReference>
<keyword evidence="2 7" id="KW-0547">Nucleotide-binding</keyword>
<accession>Q0YUP5</accession>
<name>Q0YUP5_9CHLB</name>
<dbReference type="GO" id="GO:0140664">
    <property type="term" value="F:ATP-dependent DNA damage sensor activity"/>
    <property type="evidence" value="ECO:0007669"/>
    <property type="project" value="InterPro"/>
</dbReference>
<dbReference type="Gene3D" id="3.30.1370.110">
    <property type="match status" value="1"/>
</dbReference>
<keyword evidence="3 7" id="KW-0378">Hydrolase</keyword>
<feature type="binding site" evidence="7">
    <location>
        <begin position="337"/>
        <end position="344"/>
    </location>
    <ligand>
        <name>ATP</name>
        <dbReference type="ChEBI" id="CHEBI:30616"/>
    </ligand>
</feature>
<evidence type="ECO:0000256" key="8">
    <source>
        <dbReference type="SAM" id="Coils"/>
    </source>
</evidence>
<evidence type="ECO:0000256" key="3">
    <source>
        <dbReference type="ARBA" id="ARBA00022801"/>
    </source>
</evidence>
<dbReference type="InterPro" id="IPR002625">
    <property type="entry name" value="Smr_dom"/>
</dbReference>
<dbReference type="SUPFAM" id="SSF52540">
    <property type="entry name" value="P-loop containing nucleoside triphosphate hydrolases"/>
    <property type="match status" value="1"/>
</dbReference>
<protein>
    <recommendedName>
        <fullName evidence="7">Endonuclease MutS2</fullName>
        <ecNumber evidence="7">3.1.-.-</ecNumber>
    </recommendedName>
    <alternativeName>
        <fullName evidence="7">Ribosome-associated protein quality control-upstream factor</fullName>
        <shortName evidence="7">RQC-upstream factor</shortName>
        <shortName evidence="7">RqcU</shortName>
        <ecNumber evidence="7">3.6.4.-</ecNumber>
    </alternativeName>
</protein>
<dbReference type="GO" id="GO:0006298">
    <property type="term" value="P:mismatch repair"/>
    <property type="evidence" value="ECO:0007669"/>
    <property type="project" value="InterPro"/>
</dbReference>
<dbReference type="InterPro" id="IPR000432">
    <property type="entry name" value="DNA_mismatch_repair_MutS_C"/>
</dbReference>
<dbReference type="InterPro" id="IPR005747">
    <property type="entry name" value="MutS2"/>
</dbReference>
<organism evidence="10 11">
    <name type="scientific">Chlorobium ferrooxidans DSM 13031</name>
    <dbReference type="NCBI Taxonomy" id="377431"/>
    <lineage>
        <taxon>Bacteria</taxon>
        <taxon>Pseudomonadati</taxon>
        <taxon>Chlorobiota</taxon>
        <taxon>Chlorobiia</taxon>
        <taxon>Chlorobiales</taxon>
        <taxon>Chlorobiaceae</taxon>
        <taxon>Chlorobium/Pelodictyon group</taxon>
        <taxon>Chlorobium</taxon>
    </lineage>
</organism>
<keyword evidence="7" id="KW-0255">Endonuclease</keyword>
<dbReference type="InterPro" id="IPR046893">
    <property type="entry name" value="MSSS"/>
</dbReference>
<dbReference type="EC" id="3.6.4.-" evidence="7"/>
<feature type="coiled-coil region" evidence="8">
    <location>
        <begin position="575"/>
        <end position="626"/>
    </location>
</feature>
<dbReference type="PANTHER" id="PTHR48466:SF2">
    <property type="entry name" value="OS10G0509000 PROTEIN"/>
    <property type="match status" value="1"/>
</dbReference>
<dbReference type="OrthoDB" id="9808166at2"/>
<dbReference type="GO" id="GO:0072344">
    <property type="term" value="P:rescue of stalled ribosome"/>
    <property type="evidence" value="ECO:0007669"/>
    <property type="project" value="UniProtKB-UniRule"/>
</dbReference>
<dbReference type="GO" id="GO:0030983">
    <property type="term" value="F:mismatched DNA binding"/>
    <property type="evidence" value="ECO:0007669"/>
    <property type="project" value="InterPro"/>
</dbReference>
<dbReference type="RefSeq" id="WP_006365261.1">
    <property type="nucleotide sequence ID" value="NZ_AASE01000001.1"/>
</dbReference>
<keyword evidence="1 7" id="KW-0699">rRNA-binding</keyword>
<evidence type="ECO:0000313" key="10">
    <source>
        <dbReference type="EMBL" id="EAT59987.1"/>
    </source>
</evidence>
<evidence type="ECO:0000256" key="6">
    <source>
        <dbReference type="ARBA" id="ARBA00023125"/>
    </source>
</evidence>
<comment type="function">
    <text evidence="7">Endonuclease that is involved in the suppression of homologous recombination and thus may have a key role in the control of bacterial genetic diversity.</text>
</comment>
<dbReference type="Gene3D" id="3.40.50.300">
    <property type="entry name" value="P-loop containing nucleotide triphosphate hydrolases"/>
    <property type="match status" value="1"/>
</dbReference>
<reference evidence="10 11" key="2">
    <citation type="submission" date="2006-07" db="EMBL/GenBank/DDBJ databases">
        <title>Sequencing of the draft genome and assembly of Chlorobium ferroxidans DSM 13031.</title>
        <authorList>
            <consortium name="US DOE Joint Genome Institute (JGI-PGF)"/>
            <person name="Copeland A."/>
            <person name="Lucas S."/>
            <person name="Lapidus A."/>
            <person name="Barry K."/>
            <person name="Glavina del Rio T."/>
            <person name="Dalin E."/>
            <person name="Tice H."/>
            <person name="Bruce D."/>
            <person name="Pitluck S."/>
            <person name="Richardson P."/>
        </authorList>
    </citation>
    <scope>NUCLEOTIDE SEQUENCE [LARGE SCALE GENOMIC DNA]</scope>
    <source>
        <strain evidence="10 11">DSM 13031</strain>
    </source>
</reference>
<dbReference type="EC" id="3.1.-.-" evidence="7"/>
<keyword evidence="7" id="KW-0540">Nuclease</keyword>
<dbReference type="SMART" id="SM00463">
    <property type="entry name" value="SMR"/>
    <property type="match status" value="1"/>
</dbReference>
<dbReference type="GO" id="GO:0045910">
    <property type="term" value="P:negative regulation of DNA recombination"/>
    <property type="evidence" value="ECO:0007669"/>
    <property type="project" value="InterPro"/>
</dbReference>
<evidence type="ECO:0000256" key="2">
    <source>
        <dbReference type="ARBA" id="ARBA00022741"/>
    </source>
</evidence>
<dbReference type="SMART" id="SM00533">
    <property type="entry name" value="MUTSd"/>
    <property type="match status" value="1"/>
</dbReference>
<comment type="subunit">
    <text evidence="7">Homodimer. Binds to stalled ribosomes, contacting rRNA.</text>
</comment>
<evidence type="ECO:0000259" key="9">
    <source>
        <dbReference type="PROSITE" id="PS50828"/>
    </source>
</evidence>
<dbReference type="AlphaFoldDB" id="Q0YUP5"/>
<dbReference type="GO" id="GO:0016887">
    <property type="term" value="F:ATP hydrolysis activity"/>
    <property type="evidence" value="ECO:0007669"/>
    <property type="project" value="InterPro"/>
</dbReference>
<comment type="caution">
    <text evidence="10">The sequence shown here is derived from an EMBL/GenBank/DDBJ whole genome shotgun (WGS) entry which is preliminary data.</text>
</comment>
<reference evidence="10 11" key="1">
    <citation type="submission" date="2006-07" db="EMBL/GenBank/DDBJ databases">
        <title>Annotation of the draft genome assembly of Chlorobium ferroxidans DSM 13031.</title>
        <authorList>
            <consortium name="US DOE Joint Genome Institute (JGI-ORNL)"/>
            <person name="Larimer F."/>
            <person name="Land M."/>
            <person name="Hauser L."/>
        </authorList>
    </citation>
    <scope>NUCLEOTIDE SEQUENCE [LARGE SCALE GENOMIC DNA]</scope>
    <source>
        <strain evidence="10 11">DSM 13031</strain>
    </source>
</reference>
<dbReference type="Pfam" id="PF00488">
    <property type="entry name" value="MutS_V"/>
    <property type="match status" value="1"/>
</dbReference>
<dbReference type="InterPro" id="IPR045076">
    <property type="entry name" value="MutS"/>
</dbReference>
<keyword evidence="5 7" id="KW-0694">RNA-binding</keyword>
<dbReference type="SMART" id="SM00534">
    <property type="entry name" value="MUTSac"/>
    <property type="match status" value="1"/>
</dbReference>
<gene>
    <name evidence="7" type="primary">mutS2</name>
    <name evidence="7" type="synonym">rqcU</name>
    <name evidence="10" type="ORF">CferDRAFT_1994</name>
</gene>
<keyword evidence="8" id="KW-0175">Coiled coil</keyword>
<dbReference type="Proteomes" id="UP000004162">
    <property type="component" value="Unassembled WGS sequence"/>
</dbReference>
<dbReference type="InterPro" id="IPR036187">
    <property type="entry name" value="DNA_mismatch_repair_MutS_sf"/>
</dbReference>
<evidence type="ECO:0000313" key="11">
    <source>
        <dbReference type="Proteomes" id="UP000004162"/>
    </source>
</evidence>